<gene>
    <name evidence="1" type="ORF">OPT61_g1556</name>
</gene>
<proteinExistence type="predicted"/>
<comment type="caution">
    <text evidence="1">The sequence shown here is derived from an EMBL/GenBank/DDBJ whole genome shotgun (WGS) entry which is preliminary data.</text>
</comment>
<organism evidence="1 2">
    <name type="scientific">Boeremia exigua</name>
    <dbReference type="NCBI Taxonomy" id="749465"/>
    <lineage>
        <taxon>Eukaryota</taxon>
        <taxon>Fungi</taxon>
        <taxon>Dikarya</taxon>
        <taxon>Ascomycota</taxon>
        <taxon>Pezizomycotina</taxon>
        <taxon>Dothideomycetes</taxon>
        <taxon>Pleosporomycetidae</taxon>
        <taxon>Pleosporales</taxon>
        <taxon>Pleosporineae</taxon>
        <taxon>Didymellaceae</taxon>
        <taxon>Boeremia</taxon>
    </lineage>
</organism>
<keyword evidence="2" id="KW-1185">Reference proteome</keyword>
<reference evidence="1" key="1">
    <citation type="submission" date="2022-11" db="EMBL/GenBank/DDBJ databases">
        <title>Genome Sequence of Boeremia exigua.</title>
        <authorList>
            <person name="Buettner E."/>
        </authorList>
    </citation>
    <scope>NUCLEOTIDE SEQUENCE</scope>
    <source>
        <strain evidence="1">CU02</strain>
    </source>
</reference>
<sequence length="764" mass="85295">MAHTLAPETVIPIEASLLVLATLLASCRLVPRFLQRHYPTLSDCFLVASILDAFALFITDVMTYSWGGMSGGSVKTSEPSTTRAISLKKVQFAGNYFYDTGIYLPKLAILALYFRLFPPTMPWLRKALYIVSFFTASAMTATCFLDTFWCGRHVSINWSLDDDACSTFSSKMVFRVDWGMNVVTDLLVCILPFPLLHQLQLNRRQIWGLIVTFSLGAITIIVSVIRFATIEVIKAWTNVFVLSMAEIAVAIMVVSLPSMRAYVRRGGIFSKRKYGDSSSNHQHHTANTRSDHLELSSNSKTKHRAGDFQDEEDSGSEVELNMVNRKDVIYETRRISVQFSTVDETSAKLLDVQPSDLRPERAVPADCNTTDPQFQILRLSRNKLRSAVPPYASMALSTSKPIKALPVSREDSTFADFQRSGVETFGNIRILWRIFAASDSTPENHPSYTPLCLRRTLVYKFFPPFKPLDSSCTLSPKVLTPDKMAYFIDGNDVMISEWILLALAYIFVAARIYTRLFRLRQKLDWSDYLLIASALDALALIICDTLTYQMGVLDEYETSVKLSKISFASNYFYDFGMGFPKLSMLAFYWAYFNLSAHPGMRKMLYGMTGFVVACYLAILFDDTFFCGSDVSVQWSQEDGACSVFYAPEPFILNFTLNLACYLVVYSIPAILLAKGILAGSKGVTLTFALGALTIISGIVRFVCLKVGTGQENLVYPLSMVEMALSIIVVSLPGLKPLLSGSRSSSSASTIEESHYTEQTKSSMT</sequence>
<evidence type="ECO:0000313" key="1">
    <source>
        <dbReference type="EMBL" id="KAJ8117177.1"/>
    </source>
</evidence>
<name>A0ACC2IPZ9_9PLEO</name>
<dbReference type="Proteomes" id="UP001153331">
    <property type="component" value="Unassembled WGS sequence"/>
</dbReference>
<evidence type="ECO:0000313" key="2">
    <source>
        <dbReference type="Proteomes" id="UP001153331"/>
    </source>
</evidence>
<dbReference type="EMBL" id="JAPHNI010000063">
    <property type="protein sequence ID" value="KAJ8117177.1"/>
    <property type="molecule type" value="Genomic_DNA"/>
</dbReference>
<protein>
    <submittedName>
        <fullName evidence="1">Uncharacterized protein</fullName>
    </submittedName>
</protein>
<accession>A0ACC2IPZ9</accession>